<keyword evidence="2" id="KW-1185">Reference proteome</keyword>
<proteinExistence type="predicted"/>
<reference evidence="1" key="1">
    <citation type="submission" date="2022-05" db="EMBL/GenBank/DDBJ databases">
        <title>Draft genome sequence of Clostridium tertium strain CP3 isolated from Peru.</title>
        <authorList>
            <person name="Hurtado R."/>
            <person name="Lima L."/>
            <person name="Sousa T."/>
            <person name="Jaiswal A.K."/>
            <person name="Tiwari S."/>
            <person name="Maturrano L."/>
            <person name="Brenig B."/>
            <person name="Azevedo V."/>
        </authorList>
    </citation>
    <scope>NUCLEOTIDE SEQUENCE</scope>
    <source>
        <strain evidence="1">CP3</strain>
    </source>
</reference>
<dbReference type="AlphaFoldDB" id="A0A9X3XKV8"/>
<protein>
    <submittedName>
        <fullName evidence="1">Uncharacterized protein</fullName>
    </submittedName>
</protein>
<evidence type="ECO:0000313" key="2">
    <source>
        <dbReference type="Proteomes" id="UP001141183"/>
    </source>
</evidence>
<evidence type="ECO:0000313" key="1">
    <source>
        <dbReference type="EMBL" id="MDC4241480.1"/>
    </source>
</evidence>
<organism evidence="1 2">
    <name type="scientific">Clostridium tertium</name>
    <dbReference type="NCBI Taxonomy" id="1559"/>
    <lineage>
        <taxon>Bacteria</taxon>
        <taxon>Bacillati</taxon>
        <taxon>Bacillota</taxon>
        <taxon>Clostridia</taxon>
        <taxon>Eubacteriales</taxon>
        <taxon>Clostridiaceae</taxon>
        <taxon>Clostridium</taxon>
    </lineage>
</organism>
<dbReference type="EMBL" id="JAMRYU010000016">
    <property type="protein sequence ID" value="MDC4241480.1"/>
    <property type="molecule type" value="Genomic_DNA"/>
</dbReference>
<accession>A0A9X3XKV8</accession>
<dbReference type="RefSeq" id="WP_008676371.1">
    <property type="nucleotide sequence ID" value="NZ_CABKOG010000002.1"/>
</dbReference>
<sequence>MKFKFEKNLRIINEIMTYLHKLGANDINVTFHTEDNSSSFLIWGHIKEIDDIELYNLKKILNTNRQHEVEEYYWNLGGECELEGELSLVGMMIDKAEISYNDSILSIKIYRADY</sequence>
<comment type="caution">
    <text evidence="1">The sequence shown here is derived from an EMBL/GenBank/DDBJ whole genome shotgun (WGS) entry which is preliminary data.</text>
</comment>
<gene>
    <name evidence="1" type="ORF">NE398_15185</name>
</gene>
<name>A0A9X3XKV8_9CLOT</name>
<dbReference type="Proteomes" id="UP001141183">
    <property type="component" value="Unassembled WGS sequence"/>
</dbReference>